<dbReference type="RefSeq" id="WP_256619361.1">
    <property type="nucleotide sequence ID" value="NZ_JANIBC010000005.1"/>
</dbReference>
<dbReference type="GO" id="GO:0000287">
    <property type="term" value="F:magnesium ion binding"/>
    <property type="evidence" value="ECO:0007669"/>
    <property type="project" value="TreeGrafter"/>
</dbReference>
<dbReference type="NCBIfam" id="TIGR00338">
    <property type="entry name" value="serB"/>
    <property type="match status" value="1"/>
</dbReference>
<dbReference type="GO" id="GO:0006564">
    <property type="term" value="P:L-serine biosynthetic process"/>
    <property type="evidence" value="ECO:0007669"/>
    <property type="project" value="UniProtKB-KW"/>
</dbReference>
<comment type="caution">
    <text evidence="15">The sequence shown here is derived from an EMBL/GenBank/DDBJ whole genome shotgun (WGS) entry which is preliminary data.</text>
</comment>
<dbReference type="SFLD" id="SFLDF00029">
    <property type="entry name" value="phosphoserine_phosphatase"/>
    <property type="match status" value="1"/>
</dbReference>
<keyword evidence="9" id="KW-0460">Magnesium</keyword>
<dbReference type="InterPro" id="IPR036412">
    <property type="entry name" value="HAD-like_sf"/>
</dbReference>
<comment type="cofactor">
    <cofactor evidence="1">
        <name>Mg(2+)</name>
        <dbReference type="ChEBI" id="CHEBI:18420"/>
    </cofactor>
</comment>
<dbReference type="PANTHER" id="PTHR43344">
    <property type="entry name" value="PHOSPHOSERINE PHOSPHATASE"/>
    <property type="match status" value="1"/>
</dbReference>
<dbReference type="Gene3D" id="3.40.50.1000">
    <property type="entry name" value="HAD superfamily/HAD-like"/>
    <property type="match status" value="1"/>
</dbReference>
<evidence type="ECO:0000256" key="13">
    <source>
        <dbReference type="ARBA" id="ARBA00048523"/>
    </source>
</evidence>
<evidence type="ECO:0000256" key="7">
    <source>
        <dbReference type="ARBA" id="ARBA00022723"/>
    </source>
</evidence>
<evidence type="ECO:0000256" key="1">
    <source>
        <dbReference type="ARBA" id="ARBA00001946"/>
    </source>
</evidence>
<dbReference type="InterPro" id="IPR023214">
    <property type="entry name" value="HAD_sf"/>
</dbReference>
<protein>
    <recommendedName>
        <fullName evidence="5">Phosphoserine phosphatase</fullName>
        <ecNumber evidence="4">3.1.3.3</ecNumber>
    </recommendedName>
    <alternativeName>
        <fullName evidence="11">O-phosphoserine phosphohydrolase</fullName>
    </alternativeName>
</protein>
<accession>A0A9X2RHZ0</accession>
<keyword evidence="10" id="KW-0718">Serine biosynthesis</keyword>
<dbReference type="Proteomes" id="UP001142610">
    <property type="component" value="Unassembled WGS sequence"/>
</dbReference>
<comment type="catalytic activity">
    <reaction evidence="12">
        <text>O-phospho-L-serine + H2O = L-serine + phosphate</text>
        <dbReference type="Rhea" id="RHEA:21208"/>
        <dbReference type="ChEBI" id="CHEBI:15377"/>
        <dbReference type="ChEBI" id="CHEBI:33384"/>
        <dbReference type="ChEBI" id="CHEBI:43474"/>
        <dbReference type="ChEBI" id="CHEBI:57524"/>
        <dbReference type="EC" id="3.1.3.3"/>
    </reaction>
</comment>
<reference evidence="15" key="1">
    <citation type="submission" date="2022-07" db="EMBL/GenBank/DDBJ databases">
        <title>Parvularcula maris sp. nov., an algicidal bacterium isolated from seawater.</title>
        <authorList>
            <person name="Li F."/>
        </authorList>
    </citation>
    <scope>NUCLEOTIDE SEQUENCE</scope>
    <source>
        <strain evidence="15">BGMRC 0090</strain>
    </source>
</reference>
<dbReference type="SFLD" id="SFLDG01136">
    <property type="entry name" value="C1.6:_Phosphoserine_Phosphatas"/>
    <property type="match status" value="1"/>
</dbReference>
<evidence type="ECO:0000256" key="9">
    <source>
        <dbReference type="ARBA" id="ARBA00022842"/>
    </source>
</evidence>
<dbReference type="GO" id="GO:0036424">
    <property type="term" value="F:L-phosphoserine phosphatase activity"/>
    <property type="evidence" value="ECO:0007669"/>
    <property type="project" value="InterPro"/>
</dbReference>
<keyword evidence="6" id="KW-0028">Amino-acid biosynthesis</keyword>
<dbReference type="EMBL" id="JANIBC010000005">
    <property type="protein sequence ID" value="MCQ8185475.1"/>
    <property type="molecule type" value="Genomic_DNA"/>
</dbReference>
<evidence type="ECO:0000256" key="2">
    <source>
        <dbReference type="ARBA" id="ARBA00005135"/>
    </source>
</evidence>
<evidence type="ECO:0000256" key="12">
    <source>
        <dbReference type="ARBA" id="ARBA00048138"/>
    </source>
</evidence>
<dbReference type="PANTHER" id="PTHR43344:SF2">
    <property type="entry name" value="PHOSPHOSERINE PHOSPHATASE"/>
    <property type="match status" value="1"/>
</dbReference>
<dbReference type="AlphaFoldDB" id="A0A9X2RHZ0"/>
<evidence type="ECO:0000256" key="3">
    <source>
        <dbReference type="ARBA" id="ARBA00009184"/>
    </source>
</evidence>
<evidence type="ECO:0000313" key="15">
    <source>
        <dbReference type="EMBL" id="MCQ8185475.1"/>
    </source>
</evidence>
<evidence type="ECO:0000256" key="14">
    <source>
        <dbReference type="PIRSR" id="PIRSR604469-1"/>
    </source>
</evidence>
<gene>
    <name evidence="15" type="primary">serB</name>
    <name evidence="15" type="ORF">NOG11_08710</name>
</gene>
<evidence type="ECO:0000256" key="4">
    <source>
        <dbReference type="ARBA" id="ARBA00012640"/>
    </source>
</evidence>
<dbReference type="EC" id="3.1.3.3" evidence="4"/>
<name>A0A9X2RHZ0_9PROT</name>
<organism evidence="15 16">
    <name type="scientific">Parvularcula maris</name>
    <dbReference type="NCBI Taxonomy" id="2965077"/>
    <lineage>
        <taxon>Bacteria</taxon>
        <taxon>Pseudomonadati</taxon>
        <taxon>Pseudomonadota</taxon>
        <taxon>Alphaproteobacteria</taxon>
        <taxon>Parvularculales</taxon>
        <taxon>Parvularculaceae</taxon>
        <taxon>Parvularcula</taxon>
    </lineage>
</organism>
<keyword evidence="16" id="KW-1185">Reference proteome</keyword>
<evidence type="ECO:0000313" key="16">
    <source>
        <dbReference type="Proteomes" id="UP001142610"/>
    </source>
</evidence>
<sequence>MTHAVLLLGPRAPEALAQAVRSLPLSPVVMGRAAAEVHLPEDQAGRLAAALSQAKGFDVAVVPLERREKKLLVCDMDATIIAEESLNELAEVVGLKKEISKLTEKAMRGEIGFEEALRVRVALLKGLDIAAASAALKPRINVNPGAEVLVRTMKARGAGTALLTGGFDIIAAPIAERLGFRDMYCNRLQSADGVLTGEVGEPIFGREGKEERLRALADASGITPEDVVCVGDGANDLGMIRAAGLGVGYRPKPLLEAEADVVLRYADLTALLSIQGIKEDDWS</sequence>
<dbReference type="SUPFAM" id="SSF56784">
    <property type="entry name" value="HAD-like"/>
    <property type="match status" value="1"/>
</dbReference>
<dbReference type="Pfam" id="PF12710">
    <property type="entry name" value="HAD"/>
    <property type="match status" value="1"/>
</dbReference>
<evidence type="ECO:0000256" key="5">
    <source>
        <dbReference type="ARBA" id="ARBA00015196"/>
    </source>
</evidence>
<dbReference type="InterPro" id="IPR050582">
    <property type="entry name" value="HAD-like_SerB"/>
</dbReference>
<dbReference type="SFLD" id="SFLDG01137">
    <property type="entry name" value="C1.6.1:_Phosphoserine_Phosphat"/>
    <property type="match status" value="1"/>
</dbReference>
<dbReference type="InterPro" id="IPR004469">
    <property type="entry name" value="PSP"/>
</dbReference>
<comment type="catalytic activity">
    <reaction evidence="13">
        <text>O-phospho-D-serine + H2O = D-serine + phosphate</text>
        <dbReference type="Rhea" id="RHEA:24873"/>
        <dbReference type="ChEBI" id="CHEBI:15377"/>
        <dbReference type="ChEBI" id="CHEBI:35247"/>
        <dbReference type="ChEBI" id="CHEBI:43474"/>
        <dbReference type="ChEBI" id="CHEBI:58680"/>
        <dbReference type="EC" id="3.1.3.3"/>
    </reaction>
</comment>
<dbReference type="SFLD" id="SFLDS00003">
    <property type="entry name" value="Haloacid_Dehalogenase"/>
    <property type="match status" value="1"/>
</dbReference>
<evidence type="ECO:0000256" key="8">
    <source>
        <dbReference type="ARBA" id="ARBA00022801"/>
    </source>
</evidence>
<evidence type="ECO:0000256" key="10">
    <source>
        <dbReference type="ARBA" id="ARBA00023299"/>
    </source>
</evidence>
<proteinExistence type="inferred from homology"/>
<feature type="active site" description="Proton donor" evidence="14">
    <location>
        <position position="77"/>
    </location>
</feature>
<feature type="active site" description="Nucleophile" evidence="14">
    <location>
        <position position="75"/>
    </location>
</feature>
<keyword evidence="8 15" id="KW-0378">Hydrolase</keyword>
<comment type="similarity">
    <text evidence="3">Belongs to the HAD-like hydrolase superfamily. SerB family.</text>
</comment>
<evidence type="ECO:0000256" key="11">
    <source>
        <dbReference type="ARBA" id="ARBA00031693"/>
    </source>
</evidence>
<keyword evidence="7" id="KW-0479">Metal-binding</keyword>
<evidence type="ECO:0000256" key="6">
    <source>
        <dbReference type="ARBA" id="ARBA00022605"/>
    </source>
</evidence>
<dbReference type="GO" id="GO:0005737">
    <property type="term" value="C:cytoplasm"/>
    <property type="evidence" value="ECO:0007669"/>
    <property type="project" value="TreeGrafter"/>
</dbReference>
<comment type="pathway">
    <text evidence="2">Amino-acid biosynthesis; L-serine biosynthesis; L-serine from 3-phospho-D-glycerate: step 3/3.</text>
</comment>
<dbReference type="NCBIfam" id="TIGR01488">
    <property type="entry name" value="HAD-SF-IB"/>
    <property type="match status" value="1"/>
</dbReference>